<dbReference type="GO" id="GO:0043856">
    <property type="term" value="F:anti-sigma factor antagonist activity"/>
    <property type="evidence" value="ECO:0007669"/>
    <property type="project" value="TreeGrafter"/>
</dbReference>
<proteinExistence type="predicted"/>
<dbReference type="Gene3D" id="3.30.750.24">
    <property type="entry name" value="STAS domain"/>
    <property type="match status" value="1"/>
</dbReference>
<organism evidence="2 3">
    <name type="scientific">Paenibacillus abyssi</name>
    <dbReference type="NCBI Taxonomy" id="1340531"/>
    <lineage>
        <taxon>Bacteria</taxon>
        <taxon>Bacillati</taxon>
        <taxon>Bacillota</taxon>
        <taxon>Bacilli</taxon>
        <taxon>Bacillales</taxon>
        <taxon>Paenibacillaceae</taxon>
        <taxon>Paenibacillus</taxon>
    </lineage>
</organism>
<dbReference type="Pfam" id="PF01740">
    <property type="entry name" value="STAS"/>
    <property type="match status" value="1"/>
</dbReference>
<dbReference type="CDD" id="cd07043">
    <property type="entry name" value="STAS_anti-anti-sigma_factors"/>
    <property type="match status" value="1"/>
</dbReference>
<comment type="caution">
    <text evidence="2">The sequence shown here is derived from an EMBL/GenBank/DDBJ whole genome shotgun (WGS) entry which is preliminary data.</text>
</comment>
<keyword evidence="3" id="KW-1185">Reference proteome</keyword>
<dbReference type="AlphaFoldDB" id="A0A917D125"/>
<dbReference type="PANTHER" id="PTHR33495">
    <property type="entry name" value="ANTI-SIGMA FACTOR ANTAGONIST TM_1081-RELATED-RELATED"/>
    <property type="match status" value="1"/>
</dbReference>
<dbReference type="SUPFAM" id="SSF52091">
    <property type="entry name" value="SpoIIaa-like"/>
    <property type="match status" value="1"/>
</dbReference>
<feature type="domain" description="STAS" evidence="1">
    <location>
        <begin position="4"/>
        <end position="118"/>
    </location>
</feature>
<dbReference type="InterPro" id="IPR002645">
    <property type="entry name" value="STAS_dom"/>
</dbReference>
<gene>
    <name evidence="2" type="ORF">GCM10010916_23360</name>
</gene>
<evidence type="ECO:0000259" key="1">
    <source>
        <dbReference type="PROSITE" id="PS50801"/>
    </source>
</evidence>
<name>A0A917D125_9BACL</name>
<dbReference type="PROSITE" id="PS50801">
    <property type="entry name" value="STAS"/>
    <property type="match status" value="1"/>
</dbReference>
<dbReference type="RefSeq" id="WP_188531249.1">
    <property type="nucleotide sequence ID" value="NZ_BMGR01000007.1"/>
</dbReference>
<dbReference type="PANTHER" id="PTHR33495:SF6">
    <property type="entry name" value="ANTI-SIGMA FACTOR ANTAGONIST"/>
    <property type="match status" value="1"/>
</dbReference>
<evidence type="ECO:0000313" key="2">
    <source>
        <dbReference type="EMBL" id="GGG05659.1"/>
    </source>
</evidence>
<evidence type="ECO:0000313" key="3">
    <source>
        <dbReference type="Proteomes" id="UP000644756"/>
    </source>
</evidence>
<dbReference type="EMBL" id="BMGR01000007">
    <property type="protein sequence ID" value="GGG05659.1"/>
    <property type="molecule type" value="Genomic_DNA"/>
</dbReference>
<sequence>MNEFRADKRIAGGTVIYDLKGDLSNQAEEVMLELCEWEKGLGQGRRFLILNFTEVPYINSIGLAVLIRIIRPLLRAGCQTFAYGVTPHYQKLFRMVGLTEHMMIYPNEEAIVQRIEHLEAQGE</sequence>
<dbReference type="Proteomes" id="UP000644756">
    <property type="component" value="Unassembled WGS sequence"/>
</dbReference>
<reference evidence="2" key="2">
    <citation type="submission" date="2020-09" db="EMBL/GenBank/DDBJ databases">
        <authorList>
            <person name="Sun Q."/>
            <person name="Zhou Y."/>
        </authorList>
    </citation>
    <scope>NUCLEOTIDE SEQUENCE</scope>
    <source>
        <strain evidence="2">CGMCC 1.12987</strain>
    </source>
</reference>
<accession>A0A917D125</accession>
<dbReference type="InterPro" id="IPR036513">
    <property type="entry name" value="STAS_dom_sf"/>
</dbReference>
<reference evidence="2" key="1">
    <citation type="journal article" date="2014" name="Int. J. Syst. Evol. Microbiol.">
        <title>Complete genome sequence of Corynebacterium casei LMG S-19264T (=DSM 44701T), isolated from a smear-ripened cheese.</title>
        <authorList>
            <consortium name="US DOE Joint Genome Institute (JGI-PGF)"/>
            <person name="Walter F."/>
            <person name="Albersmeier A."/>
            <person name="Kalinowski J."/>
            <person name="Ruckert C."/>
        </authorList>
    </citation>
    <scope>NUCLEOTIDE SEQUENCE</scope>
    <source>
        <strain evidence="2">CGMCC 1.12987</strain>
    </source>
</reference>
<protein>
    <submittedName>
        <fullName evidence="2">Anti-sigma factor antagonist</fullName>
    </submittedName>
</protein>